<evidence type="ECO:0000313" key="3">
    <source>
        <dbReference type="Proteomes" id="UP000613512"/>
    </source>
</evidence>
<keyword evidence="1" id="KW-1133">Transmembrane helix</keyword>
<reference evidence="2" key="1">
    <citation type="journal article" date="2014" name="Int. J. Syst. Evol. Microbiol.">
        <title>Complete genome sequence of Corynebacterium casei LMG S-19264T (=DSM 44701T), isolated from a smear-ripened cheese.</title>
        <authorList>
            <consortium name="US DOE Joint Genome Institute (JGI-PGF)"/>
            <person name="Walter F."/>
            <person name="Albersmeier A."/>
            <person name="Kalinowski J."/>
            <person name="Ruckert C."/>
        </authorList>
    </citation>
    <scope>NUCLEOTIDE SEQUENCE</scope>
    <source>
        <strain evidence="2">CGMCC 1.12408</strain>
    </source>
</reference>
<evidence type="ECO:0000256" key="1">
    <source>
        <dbReference type="SAM" id="Phobius"/>
    </source>
</evidence>
<dbReference type="EMBL" id="BMEY01000004">
    <property type="protein sequence ID" value="GGA68359.1"/>
    <property type="molecule type" value="Genomic_DNA"/>
</dbReference>
<keyword evidence="1" id="KW-0472">Membrane</keyword>
<proteinExistence type="predicted"/>
<evidence type="ECO:0000313" key="2">
    <source>
        <dbReference type="EMBL" id="GGA68359.1"/>
    </source>
</evidence>
<dbReference type="AlphaFoldDB" id="A0A916RSN2"/>
<comment type="caution">
    <text evidence="2">The sequence shown here is derived from an EMBL/GenBank/DDBJ whole genome shotgun (WGS) entry which is preliminary data.</text>
</comment>
<organism evidence="2 3">
    <name type="scientific">Ornithinibacillus halotolerans</name>
    <dbReference type="NCBI Taxonomy" id="1274357"/>
    <lineage>
        <taxon>Bacteria</taxon>
        <taxon>Bacillati</taxon>
        <taxon>Bacillota</taxon>
        <taxon>Bacilli</taxon>
        <taxon>Bacillales</taxon>
        <taxon>Bacillaceae</taxon>
        <taxon>Ornithinibacillus</taxon>
    </lineage>
</organism>
<feature type="transmembrane region" description="Helical" evidence="1">
    <location>
        <begin position="32"/>
        <end position="57"/>
    </location>
</feature>
<keyword evidence="1" id="KW-0812">Transmembrane</keyword>
<dbReference type="InterPro" id="IPR024490">
    <property type="entry name" value="DUF2759"/>
</dbReference>
<accession>A0A916RSN2</accession>
<dbReference type="Pfam" id="PF10958">
    <property type="entry name" value="DUF2759"/>
    <property type="match status" value="1"/>
</dbReference>
<dbReference type="Proteomes" id="UP000613512">
    <property type="component" value="Unassembled WGS sequence"/>
</dbReference>
<dbReference type="RefSeq" id="WP_188383636.1">
    <property type="nucleotide sequence ID" value="NZ_BMEY01000004.1"/>
</dbReference>
<reference evidence="2" key="2">
    <citation type="submission" date="2020-09" db="EMBL/GenBank/DDBJ databases">
        <authorList>
            <person name="Sun Q."/>
            <person name="Zhou Y."/>
        </authorList>
    </citation>
    <scope>NUCLEOTIDE SEQUENCE</scope>
    <source>
        <strain evidence="2">CGMCC 1.12408</strain>
    </source>
</reference>
<evidence type="ECO:0008006" key="4">
    <source>
        <dbReference type="Google" id="ProtNLM"/>
    </source>
</evidence>
<keyword evidence="3" id="KW-1185">Reference proteome</keyword>
<protein>
    <recommendedName>
        <fullName evidence="4">DUF2759 domain-containing protein</fullName>
    </recommendedName>
</protein>
<gene>
    <name evidence="2" type="ORF">GCM10008025_10420</name>
</gene>
<name>A0A916RSN2_9BACI</name>
<feature type="transmembrane region" description="Helical" evidence="1">
    <location>
        <begin position="6"/>
        <end position="25"/>
    </location>
</feature>
<sequence>MPMQHIVLGIIFLVVAIVSVVSVIRQLKYRNFLALGFSVLSVLAFGFFSIATIISVLKDNL</sequence>